<protein>
    <recommendedName>
        <fullName evidence="4">Redoxin domain-containing protein</fullName>
    </recommendedName>
</protein>
<accession>A0ABX7CTA5</accession>
<evidence type="ECO:0008006" key="4">
    <source>
        <dbReference type="Google" id="ProtNLM"/>
    </source>
</evidence>
<reference evidence="2 3" key="1">
    <citation type="submission" date="2021-01" db="EMBL/GenBank/DDBJ databases">
        <title>FDA dAtabase for Regulatory Grade micrObial Sequences (FDA-ARGOS): Supporting development and validation of Infectious Disease Dx tests.</title>
        <authorList>
            <person name="Sproer C."/>
            <person name="Gronow S."/>
            <person name="Severitt S."/>
            <person name="Schroder I."/>
            <person name="Tallon L."/>
            <person name="Sadzewicz L."/>
            <person name="Zhao X."/>
            <person name="Boylan J."/>
            <person name="Ott S."/>
            <person name="Bowen H."/>
            <person name="Vavikolanu K."/>
            <person name="Mehta A."/>
            <person name="Aluvathingal J."/>
            <person name="Nadendla S."/>
            <person name="Lowell S."/>
            <person name="Myers T."/>
            <person name="Yan Y."/>
            <person name="Sichtig H."/>
        </authorList>
    </citation>
    <scope>NUCLEOTIDE SEQUENCE [LARGE SCALE GENOMIC DNA]</scope>
    <source>
        <strain evidence="2 3">FDAARGOS_1141</strain>
    </source>
</reference>
<evidence type="ECO:0000313" key="2">
    <source>
        <dbReference type="EMBL" id="QQT55322.1"/>
    </source>
</evidence>
<keyword evidence="3" id="KW-1185">Reference proteome</keyword>
<name>A0ABX7CTA5_SPHMU</name>
<proteinExistence type="predicted"/>
<evidence type="ECO:0000313" key="3">
    <source>
        <dbReference type="Proteomes" id="UP000595498"/>
    </source>
</evidence>
<keyword evidence="1" id="KW-1133">Transmembrane helix</keyword>
<keyword evidence="1" id="KW-0812">Transmembrane</keyword>
<keyword evidence="1" id="KW-0472">Membrane</keyword>
<feature type="transmembrane region" description="Helical" evidence="1">
    <location>
        <begin position="6"/>
        <end position="23"/>
    </location>
</feature>
<organism evidence="2 3">
    <name type="scientific">Sphingobacterium multivorum</name>
    <dbReference type="NCBI Taxonomy" id="28454"/>
    <lineage>
        <taxon>Bacteria</taxon>
        <taxon>Pseudomonadati</taxon>
        <taxon>Bacteroidota</taxon>
        <taxon>Sphingobacteriia</taxon>
        <taxon>Sphingobacteriales</taxon>
        <taxon>Sphingobacteriaceae</taxon>
        <taxon>Sphingobacterium</taxon>
    </lineage>
</organism>
<sequence length="211" mass="24661">MKSNFIIPIVAILLSATAIVVFFKSDVVRPSSKGKSENSEQITDDRTTFWEIYPELVITTEGQSFNDQVKILDTQQNQIPIIDVLRNVKHRNILVFRFSNYDCDLCIKKTLPILINYIKKNPENIKIIVDGMTERNFRIKFKDIQDSFTKNNSVLFLKEQNFNFPLENKNIPFFFLLDNIERKISRVFIPSKSYPQQTITYLKNITGLLNE</sequence>
<gene>
    <name evidence="2" type="ORF">I6I98_08730</name>
</gene>
<dbReference type="Proteomes" id="UP000595498">
    <property type="component" value="Chromosome"/>
</dbReference>
<dbReference type="EMBL" id="CP068224">
    <property type="protein sequence ID" value="QQT55322.1"/>
    <property type="molecule type" value="Genomic_DNA"/>
</dbReference>
<evidence type="ECO:0000256" key="1">
    <source>
        <dbReference type="SAM" id="Phobius"/>
    </source>
</evidence>